<dbReference type="Proteomes" id="UP000242497">
    <property type="component" value="Unassembled WGS sequence"/>
</dbReference>
<evidence type="ECO:0000313" key="2">
    <source>
        <dbReference type="Proteomes" id="UP000242497"/>
    </source>
</evidence>
<protein>
    <submittedName>
        <fullName evidence="1">Uncharacterized protein</fullName>
    </submittedName>
</protein>
<proteinExistence type="predicted"/>
<sequence>MLLEKLKVIEIMKNVIKFTEDAQVKKSAGQVIKNNELEALRKVVGEMYAEHGATSEVMELNRKLIL</sequence>
<dbReference type="STRING" id="1123349.SAMN02744037_02385"/>
<gene>
    <name evidence="1" type="ORF">SAMN02744037_02385</name>
</gene>
<accession>A0A1M6SMV4</accession>
<dbReference type="AlphaFoldDB" id="A0A1M6SMV4"/>
<dbReference type="RefSeq" id="WP_072890277.1">
    <property type="nucleotide sequence ID" value="NZ_FRAE01000074.1"/>
</dbReference>
<dbReference type="EMBL" id="FRAE01000074">
    <property type="protein sequence ID" value="SHK46081.1"/>
    <property type="molecule type" value="Genomic_DNA"/>
</dbReference>
<reference evidence="2" key="1">
    <citation type="submission" date="2016-11" db="EMBL/GenBank/DDBJ databases">
        <authorList>
            <person name="Varghese N."/>
            <person name="Submissions S."/>
        </authorList>
    </citation>
    <scope>NUCLEOTIDE SEQUENCE [LARGE SCALE GENOMIC DNA]</scope>
    <source>
        <strain evidence="2">DSM 15518</strain>
    </source>
</reference>
<organism evidence="1 2">
    <name type="scientific">Tepidibacter formicigenes DSM 15518</name>
    <dbReference type="NCBI Taxonomy" id="1123349"/>
    <lineage>
        <taxon>Bacteria</taxon>
        <taxon>Bacillati</taxon>
        <taxon>Bacillota</taxon>
        <taxon>Clostridia</taxon>
        <taxon>Peptostreptococcales</taxon>
        <taxon>Peptostreptococcaceae</taxon>
        <taxon>Tepidibacter</taxon>
    </lineage>
</organism>
<name>A0A1M6SMV4_9FIRM</name>
<keyword evidence="2" id="KW-1185">Reference proteome</keyword>
<evidence type="ECO:0000313" key="1">
    <source>
        <dbReference type="EMBL" id="SHK46081.1"/>
    </source>
</evidence>